<dbReference type="InterPro" id="IPR012907">
    <property type="entry name" value="Peptidase_S11_C"/>
</dbReference>
<dbReference type="InterPro" id="IPR001967">
    <property type="entry name" value="Peptidase_S11_N"/>
</dbReference>
<evidence type="ECO:0000256" key="1">
    <source>
        <dbReference type="ARBA" id="ARBA00003217"/>
    </source>
</evidence>
<dbReference type="PANTHER" id="PTHR21581:SF11">
    <property type="entry name" value="D-ALANYL-D-ALANINE CARBOXYPEPTIDASE DACA"/>
    <property type="match status" value="1"/>
</dbReference>
<evidence type="ECO:0000256" key="12">
    <source>
        <dbReference type="ARBA" id="ARBA00034000"/>
    </source>
</evidence>
<keyword evidence="5 15" id="KW-0121">Carboxypeptidase</keyword>
<dbReference type="PANTHER" id="PTHR21581">
    <property type="entry name" value="D-ALANYL-D-ALANINE CARBOXYPEPTIDASE"/>
    <property type="match status" value="1"/>
</dbReference>
<dbReference type="EC" id="3.4.16.4" evidence="4"/>
<keyword evidence="16" id="KW-1185">Reference proteome</keyword>
<feature type="domain" description="Peptidase S11 D-Ala-D-Ala carboxypeptidase A C-terminal" evidence="14">
    <location>
        <begin position="308"/>
        <end position="411"/>
    </location>
</feature>
<dbReference type="InterPro" id="IPR018044">
    <property type="entry name" value="Peptidase_S11"/>
</dbReference>
<comment type="caution">
    <text evidence="15">The sequence shown here is derived from an EMBL/GenBank/DDBJ whole genome shotgun (WGS) entry which is preliminary data.</text>
</comment>
<evidence type="ECO:0000256" key="5">
    <source>
        <dbReference type="ARBA" id="ARBA00022645"/>
    </source>
</evidence>
<dbReference type="InterPro" id="IPR012338">
    <property type="entry name" value="Beta-lactam/transpept-like"/>
</dbReference>
<keyword evidence="11" id="KW-0961">Cell wall biogenesis/degradation</keyword>
<dbReference type="Proteomes" id="UP001595932">
    <property type="component" value="Unassembled WGS sequence"/>
</dbReference>
<evidence type="ECO:0000256" key="11">
    <source>
        <dbReference type="ARBA" id="ARBA00023316"/>
    </source>
</evidence>
<dbReference type="SUPFAM" id="SSF56601">
    <property type="entry name" value="beta-lactamase/transpeptidase-like"/>
    <property type="match status" value="1"/>
</dbReference>
<evidence type="ECO:0000256" key="2">
    <source>
        <dbReference type="ARBA" id="ARBA00004752"/>
    </source>
</evidence>
<keyword evidence="9" id="KW-0133">Cell shape</keyword>
<evidence type="ECO:0000256" key="13">
    <source>
        <dbReference type="RuleBase" id="RU004016"/>
    </source>
</evidence>
<dbReference type="Gene3D" id="3.40.710.10">
    <property type="entry name" value="DD-peptidase/beta-lactamase superfamily"/>
    <property type="match status" value="1"/>
</dbReference>
<organism evidence="15 16">
    <name type="scientific">Planococcus dechangensis</name>
    <dbReference type="NCBI Taxonomy" id="1176255"/>
    <lineage>
        <taxon>Bacteria</taxon>
        <taxon>Bacillati</taxon>
        <taxon>Bacillota</taxon>
        <taxon>Bacilli</taxon>
        <taxon>Bacillales</taxon>
        <taxon>Caryophanaceae</taxon>
        <taxon>Planococcus</taxon>
    </lineage>
</organism>
<dbReference type="SUPFAM" id="SSF69189">
    <property type="entry name" value="Penicillin-binding protein associated domain"/>
    <property type="match status" value="1"/>
</dbReference>
<keyword evidence="6" id="KW-0645">Protease</keyword>
<evidence type="ECO:0000256" key="7">
    <source>
        <dbReference type="ARBA" id="ARBA00022729"/>
    </source>
</evidence>
<dbReference type="EMBL" id="JBHSGL010000003">
    <property type="protein sequence ID" value="MFC4711736.1"/>
    <property type="molecule type" value="Genomic_DNA"/>
</dbReference>
<keyword evidence="8 15" id="KW-0378">Hydrolase</keyword>
<evidence type="ECO:0000256" key="8">
    <source>
        <dbReference type="ARBA" id="ARBA00022801"/>
    </source>
</evidence>
<protein>
    <recommendedName>
        <fullName evidence="4">serine-type D-Ala-D-Ala carboxypeptidase</fullName>
        <ecNumber evidence="4">3.4.16.4</ecNumber>
    </recommendedName>
</protein>
<dbReference type="GO" id="GO:0004180">
    <property type="term" value="F:carboxypeptidase activity"/>
    <property type="evidence" value="ECO:0007669"/>
    <property type="project" value="UniProtKB-KW"/>
</dbReference>
<keyword evidence="7" id="KW-0732">Signal</keyword>
<comment type="similarity">
    <text evidence="3 13">Belongs to the peptidase S11 family.</text>
</comment>
<keyword evidence="10" id="KW-0573">Peptidoglycan synthesis</keyword>
<dbReference type="RefSeq" id="WP_377276471.1">
    <property type="nucleotide sequence ID" value="NZ_JBHSGL010000003.1"/>
</dbReference>
<comment type="catalytic activity">
    <reaction evidence="12">
        <text>Preferential cleavage: (Ac)2-L-Lys-D-Ala-|-D-Ala. Also transpeptidation of peptidyl-alanyl moieties that are N-acyl substituents of D-alanine.</text>
        <dbReference type="EC" id="3.4.16.4"/>
    </reaction>
</comment>
<reference evidence="16" key="1">
    <citation type="journal article" date="2019" name="Int. J. Syst. Evol. Microbiol.">
        <title>The Global Catalogue of Microorganisms (GCM) 10K type strain sequencing project: providing services to taxonomists for standard genome sequencing and annotation.</title>
        <authorList>
            <consortium name="The Broad Institute Genomics Platform"/>
            <consortium name="The Broad Institute Genome Sequencing Center for Infectious Disease"/>
            <person name="Wu L."/>
            <person name="Ma J."/>
        </authorList>
    </citation>
    <scope>NUCLEOTIDE SEQUENCE [LARGE SCALE GENOMIC DNA]</scope>
    <source>
        <strain evidence="16">CGMCC 1.12151</strain>
    </source>
</reference>
<gene>
    <name evidence="15" type="ORF">ACFO5U_02665</name>
</gene>
<evidence type="ECO:0000313" key="16">
    <source>
        <dbReference type="Proteomes" id="UP001595932"/>
    </source>
</evidence>
<evidence type="ECO:0000256" key="9">
    <source>
        <dbReference type="ARBA" id="ARBA00022960"/>
    </source>
</evidence>
<evidence type="ECO:0000256" key="4">
    <source>
        <dbReference type="ARBA" id="ARBA00012448"/>
    </source>
</evidence>
<dbReference type="SMART" id="SM00936">
    <property type="entry name" value="PBP5_C"/>
    <property type="match status" value="1"/>
</dbReference>
<comment type="pathway">
    <text evidence="2">Cell wall biogenesis; peptidoglycan biosynthesis.</text>
</comment>
<evidence type="ECO:0000259" key="14">
    <source>
        <dbReference type="SMART" id="SM00936"/>
    </source>
</evidence>
<evidence type="ECO:0000256" key="10">
    <source>
        <dbReference type="ARBA" id="ARBA00022984"/>
    </source>
</evidence>
<sequence length="430" mass="47413">MKIYMKWIQLLTVVAVVAVLLVPQQVKAEETIPVLADAAIVVDADTGQILYGQNDEEVLSIASMSKMMSEYLMFEAIEEGQISWDDEYEVTDYTYRISQDLRLSNVPLRRDGSYTIKELYEAMAIYSANAATIGIAETIAGSEEEFVQMMNDKAKELGIMDAQFVNSTGLNNSFLLGMHPEGTAEDAENMMSARSVALLSKVLIDDYPEILETAKIPELIFREGTPDQIRMVNWNTMLPGMDYEYAGVDGLKTGTTDLAGHAFAGTAQRDGQRLIAVVLKAVDAEGNGSYKARFDATRALLDYGFEEFEEIEIMKAGQQFMGQETMPVEKGAQEQVAIALKEPISLMVKTADQSAYRTELELSEQAPIEATVEKGQLVGKVRVLDPEGQQVEYLNGATPSSEVVTAEAVARANWFSLSMKDAVDFIKGLF</sequence>
<dbReference type="PRINTS" id="PR00725">
    <property type="entry name" value="DADACBPTASE1"/>
</dbReference>
<dbReference type="Pfam" id="PF00768">
    <property type="entry name" value="Peptidase_S11"/>
    <property type="match status" value="1"/>
</dbReference>
<dbReference type="InterPro" id="IPR037167">
    <property type="entry name" value="Peptidase_S11_C_sf"/>
</dbReference>
<comment type="function">
    <text evidence="1">Removes C-terminal D-alanyl residues from sugar-peptide cell wall precursors.</text>
</comment>
<dbReference type="InterPro" id="IPR015956">
    <property type="entry name" value="Peniciliin-bd_prot_C_sf"/>
</dbReference>
<dbReference type="Pfam" id="PF07943">
    <property type="entry name" value="PBP5_C"/>
    <property type="match status" value="1"/>
</dbReference>
<evidence type="ECO:0000256" key="6">
    <source>
        <dbReference type="ARBA" id="ARBA00022670"/>
    </source>
</evidence>
<dbReference type="Gene3D" id="2.60.410.10">
    <property type="entry name" value="D-Ala-D-Ala carboxypeptidase, C-terminal domain"/>
    <property type="match status" value="1"/>
</dbReference>
<proteinExistence type="inferred from homology"/>
<evidence type="ECO:0000256" key="3">
    <source>
        <dbReference type="ARBA" id="ARBA00007164"/>
    </source>
</evidence>
<evidence type="ECO:0000313" key="15">
    <source>
        <dbReference type="EMBL" id="MFC4711736.1"/>
    </source>
</evidence>
<name>A0ABV9M7G4_9BACL</name>
<accession>A0ABV9M7G4</accession>